<gene>
    <name evidence="7" type="ORF">SASPL_136860</name>
</gene>
<keyword evidence="5" id="KW-0732">Signal</keyword>
<organism evidence="7">
    <name type="scientific">Salvia splendens</name>
    <name type="common">Scarlet sage</name>
    <dbReference type="NCBI Taxonomy" id="180675"/>
    <lineage>
        <taxon>Eukaryota</taxon>
        <taxon>Viridiplantae</taxon>
        <taxon>Streptophyta</taxon>
        <taxon>Embryophyta</taxon>
        <taxon>Tracheophyta</taxon>
        <taxon>Spermatophyta</taxon>
        <taxon>Magnoliopsida</taxon>
        <taxon>eudicotyledons</taxon>
        <taxon>Gunneridae</taxon>
        <taxon>Pentapetalae</taxon>
        <taxon>asterids</taxon>
        <taxon>lamiids</taxon>
        <taxon>Lamiales</taxon>
        <taxon>Lamiaceae</taxon>
        <taxon>Nepetoideae</taxon>
        <taxon>Mentheae</taxon>
        <taxon>Salviinae</taxon>
        <taxon>Salvia</taxon>
        <taxon>Salvia subgen. Calosphace</taxon>
        <taxon>core Calosphace</taxon>
    </lineage>
</organism>
<keyword evidence="8" id="KW-1185">Reference proteome</keyword>
<evidence type="ECO:0000256" key="2">
    <source>
        <dbReference type="ARBA" id="ARBA00005581"/>
    </source>
</evidence>
<comment type="similarity">
    <text evidence="2 6">Belongs to the plant self-incompatibility (S1) protein family.</text>
</comment>
<evidence type="ECO:0000256" key="1">
    <source>
        <dbReference type="ARBA" id="ARBA00004613"/>
    </source>
</evidence>
<dbReference type="GO" id="GO:0060320">
    <property type="term" value="P:rejection of self pollen"/>
    <property type="evidence" value="ECO:0007669"/>
    <property type="project" value="UniProtKB-KW"/>
</dbReference>
<keyword evidence="3 6" id="KW-0713">Self-incompatibility</keyword>
<protein>
    <recommendedName>
        <fullName evidence="6">S-protein homolog</fullName>
    </recommendedName>
</protein>
<dbReference type="PANTHER" id="PTHR31232:SF155">
    <property type="entry name" value="PLANT SELF-INCOMPATIBILITY PROTEIN S1 FAMILY"/>
    <property type="match status" value="1"/>
</dbReference>
<comment type="subcellular location">
    <subcellularLocation>
        <location evidence="1 6">Secreted</location>
    </subcellularLocation>
</comment>
<keyword evidence="4 6" id="KW-0964">Secreted</keyword>
<name>A0A8X8ZHY5_SALSN</name>
<sequence>MERTRGSMFSMQTGLIIDAKLQAAMGNAIMLCSLMTINIVTSKLAKPHTIDQYLKESITMKHNLIYLIASCLLLQATSSPDSPPSLLPQATSSPDSPPSDNCFFLKFTIYIVSHLPPKSPPLNVHCFSKDDDLGYHNLAPNVEYRFAFCLKPLATMFACRFKWNGKDKAFHVFDANWDDNRCKWPGTNGICYYAVANEGFYFTNAYPPPKQLGFLCDWSPNSTC</sequence>
<dbReference type="EMBL" id="PNBA02000013">
    <property type="protein sequence ID" value="KAG6404609.1"/>
    <property type="molecule type" value="Genomic_DNA"/>
</dbReference>
<proteinExistence type="inferred from homology"/>
<dbReference type="Pfam" id="PF05938">
    <property type="entry name" value="Self-incomp_S1"/>
    <property type="match status" value="1"/>
</dbReference>
<dbReference type="InterPro" id="IPR010264">
    <property type="entry name" value="Self-incomp_S1"/>
</dbReference>
<evidence type="ECO:0000256" key="3">
    <source>
        <dbReference type="ARBA" id="ARBA00022471"/>
    </source>
</evidence>
<reference evidence="7" key="1">
    <citation type="submission" date="2018-01" db="EMBL/GenBank/DDBJ databases">
        <authorList>
            <person name="Mao J.F."/>
        </authorList>
    </citation>
    <scope>NUCLEOTIDE SEQUENCE</scope>
    <source>
        <strain evidence="7">Huo1</strain>
        <tissue evidence="7">Leaf</tissue>
    </source>
</reference>
<dbReference type="Proteomes" id="UP000298416">
    <property type="component" value="Unassembled WGS sequence"/>
</dbReference>
<dbReference type="AlphaFoldDB" id="A0A8X8ZHY5"/>
<evidence type="ECO:0000256" key="4">
    <source>
        <dbReference type="ARBA" id="ARBA00022525"/>
    </source>
</evidence>
<reference evidence="7" key="2">
    <citation type="submission" date="2020-08" db="EMBL/GenBank/DDBJ databases">
        <title>Plant Genome Project.</title>
        <authorList>
            <person name="Zhang R.-G."/>
        </authorList>
    </citation>
    <scope>NUCLEOTIDE SEQUENCE</scope>
    <source>
        <strain evidence="7">Huo1</strain>
        <tissue evidence="7">Leaf</tissue>
    </source>
</reference>
<evidence type="ECO:0000256" key="6">
    <source>
        <dbReference type="RuleBase" id="RU367044"/>
    </source>
</evidence>
<dbReference type="GO" id="GO:0005576">
    <property type="term" value="C:extracellular region"/>
    <property type="evidence" value="ECO:0007669"/>
    <property type="project" value="UniProtKB-SubCell"/>
</dbReference>
<evidence type="ECO:0000256" key="5">
    <source>
        <dbReference type="ARBA" id="ARBA00022729"/>
    </source>
</evidence>
<evidence type="ECO:0000313" key="7">
    <source>
        <dbReference type="EMBL" id="KAG6404609.1"/>
    </source>
</evidence>
<comment type="caution">
    <text evidence="7">The sequence shown here is derived from an EMBL/GenBank/DDBJ whole genome shotgun (WGS) entry which is preliminary data.</text>
</comment>
<dbReference type="PANTHER" id="PTHR31232">
    <property type="match status" value="1"/>
</dbReference>
<accession>A0A8X8ZHY5</accession>
<evidence type="ECO:0000313" key="8">
    <source>
        <dbReference type="Proteomes" id="UP000298416"/>
    </source>
</evidence>